<sequence>MPRKSNLHNQYSKNARRMRANRAHESEEQIAARNAAQQIRTAEIRRQESREQRDERLRQNILRTRSARERHIATFRELDRERQQTNRALTRASFVRLAFEYAPDINYSAHTKIIIGAMDKIYQYCQALKFRNETIGMCCASGKVVLAPLPILPAPLKSFLAGESDDSKLFLRKTRKFNSCFQMTSFGATKICDLTSDGNNFVTTFKIQGQVYHKIGSFMPMSNDDPKFLQIYFMGISPQLRNDNYQIVIKADKVPSGEHARRFNAPTVDEVAVIMVGDPVNNRDLKIIRRDSTVHIISDLHRSYDALQYPLIFWQGQDEYHINIKQRDPITGTIIGILFDARRCADNAEAWEEADAGVADHQGPEDTAGVPIESERLQYIRYNQAKLRSEEYIHLRDAITGNIDENLNANDIGTACILPSSYIGSPRSMQEYIQDAMTYVRHYGRPDLFVTFTCNPNWEEIKIFGNTRCWLYSIEWQKRGLPHSHILVWLEDKIRPEEIDQIISAEIPDPLTDSELFDIVTSHMIHGPCGAFNMASPCMEEGKCKKRFPKPFTNDTITDIDGYPLHRRRDPEHGGHTFTIRKSNSINEVEIDNRWVVPYSPLLSKAEKWEPRKQGKPHPSIPGIFKAKTLGRLYTVHPKQRECFFLRLLLVNIPGPTSFEYLRTVNDRVFNTYQDACCELQLLEADNHWDLTLADAALISTPNNIRQLFAIILTTCFPTQSSTLWEKYKNYMTEDILHRIRRTNQCPNLDFTPEMYNEALVLIEDLCILISNLPLSHYGMSSPDCPAADLVNTDLQREKQYNDVDLATIIVNNEPLLTAEQKNIYNRIMLTVDADQGGFFFLDAPGGTGKTFLISLILAKTRSQQKIALAIASSGIAATLLDGGRTAHSALKLPLDIHNKPNAMCNIKKKSGMATVLQKSAIIIWDECTMTHKHSLEAFHRTMQDLKGNNKLFGGTVLLLSGDFRQTLPVIPHSTFADEINACLKQSFLWTSVETLRLTMNMRVQLQNDPTAQVFSKQLLDIGNGEIELHQNTQYIKLPDIFCTVVETRNELIESVFPDILNYYLDHNWLCNRAILAARNVDVNEINFHIQQILPGDLMSFKSIDTVIDENEIVNFPTEFLNSLDLPGMPPHNLQLKIGSPIILLRNLNPPQLCNGTRLVIKKMTENILEATILSGKFKGDIVLLPLVPLIASESPIPFKRLQFPICLAFAMTINKSQGQTMSICGLDLENTCFSHGQLYVACSRVGKPSNLFVLAKDSIFYAQFTDTRILLNHIPKYISTLQSQYYLRGLGTTPDSQQLITSHTAIDHYHAQAFRNPIDSWQIYDSIKEKVLTVSENTKVNLQIILYSK</sequence>
<keyword evidence="7" id="KW-1185">Reference proteome</keyword>
<dbReference type="GO" id="GO:0043139">
    <property type="term" value="F:5'-3' DNA helicase activity"/>
    <property type="evidence" value="ECO:0007669"/>
    <property type="project" value="UniProtKB-EC"/>
</dbReference>
<dbReference type="PANTHER" id="PTHR10492:SF57">
    <property type="entry name" value="ATP-DEPENDENT DNA HELICASE"/>
    <property type="match status" value="1"/>
</dbReference>
<evidence type="ECO:0000313" key="6">
    <source>
        <dbReference type="EMBL" id="KAE9522377.1"/>
    </source>
</evidence>
<keyword evidence="1" id="KW-0067">ATP-binding</keyword>
<keyword evidence="1" id="KW-0233">DNA recombination</keyword>
<dbReference type="SUPFAM" id="SSF52540">
    <property type="entry name" value="P-loop containing nucleoside triphosphate hydrolases"/>
    <property type="match status" value="2"/>
</dbReference>
<feature type="domain" description="Helitron helicase-like" evidence="4">
    <location>
        <begin position="371"/>
        <end position="462"/>
    </location>
</feature>
<dbReference type="GO" id="GO:0006310">
    <property type="term" value="P:DNA recombination"/>
    <property type="evidence" value="ECO:0007669"/>
    <property type="project" value="UniProtKB-KW"/>
</dbReference>
<evidence type="ECO:0000256" key="1">
    <source>
        <dbReference type="RuleBase" id="RU363044"/>
    </source>
</evidence>
<dbReference type="InterPro" id="IPR025476">
    <property type="entry name" value="Helitron_helicase-like"/>
</dbReference>
<name>A0A6G0SXJ2_APHGL</name>
<dbReference type="InterPro" id="IPR010285">
    <property type="entry name" value="DNA_helicase_pif1-like_DEAD"/>
</dbReference>
<dbReference type="InterPro" id="IPR027417">
    <property type="entry name" value="P-loop_NTPase"/>
</dbReference>
<dbReference type="Pfam" id="PF21530">
    <property type="entry name" value="Pif1_2B_dom"/>
    <property type="match status" value="1"/>
</dbReference>
<evidence type="ECO:0000259" key="5">
    <source>
        <dbReference type="Pfam" id="PF21530"/>
    </source>
</evidence>
<gene>
    <name evidence="6" type="ORF">AGLY_017208</name>
</gene>
<keyword evidence="1" id="KW-0547">Nucleotide-binding</keyword>
<evidence type="ECO:0000259" key="4">
    <source>
        <dbReference type="Pfam" id="PF14214"/>
    </source>
</evidence>
<dbReference type="GO" id="GO:0005524">
    <property type="term" value="F:ATP binding"/>
    <property type="evidence" value="ECO:0007669"/>
    <property type="project" value="UniProtKB-KW"/>
</dbReference>
<dbReference type="OrthoDB" id="8121869at2759"/>
<dbReference type="EC" id="5.6.2.3" evidence="1"/>
<reference evidence="6 7" key="1">
    <citation type="submission" date="2019-08" db="EMBL/GenBank/DDBJ databases">
        <title>The genome of the soybean aphid Biotype 1, its phylome, world population structure and adaptation to the North American continent.</title>
        <authorList>
            <person name="Giordano R."/>
            <person name="Donthu R.K."/>
            <person name="Hernandez A.G."/>
            <person name="Wright C.L."/>
            <person name="Zimin A.V."/>
        </authorList>
    </citation>
    <scope>NUCLEOTIDE SEQUENCE [LARGE SCALE GENOMIC DNA]</scope>
    <source>
        <tissue evidence="6">Whole aphids</tissue>
    </source>
</reference>
<accession>A0A6G0SXJ2</accession>
<dbReference type="Gene3D" id="3.40.50.300">
    <property type="entry name" value="P-loop containing nucleotide triphosphate hydrolases"/>
    <property type="match status" value="1"/>
</dbReference>
<dbReference type="PANTHER" id="PTHR10492">
    <property type="match status" value="1"/>
</dbReference>
<keyword evidence="1" id="KW-0347">Helicase</keyword>
<feature type="domain" description="DNA helicase Pif1-like DEAD-box helicase" evidence="3">
    <location>
        <begin position="817"/>
        <end position="1031"/>
    </location>
</feature>
<evidence type="ECO:0000313" key="7">
    <source>
        <dbReference type="Proteomes" id="UP000475862"/>
    </source>
</evidence>
<comment type="caution">
    <text evidence="6">The sequence shown here is derived from an EMBL/GenBank/DDBJ whole genome shotgun (WGS) entry which is preliminary data.</text>
</comment>
<proteinExistence type="inferred from homology"/>
<comment type="similarity">
    <text evidence="1">Belongs to the helicase family.</text>
</comment>
<dbReference type="CDD" id="cd18809">
    <property type="entry name" value="SF1_C_RecD"/>
    <property type="match status" value="1"/>
</dbReference>
<protein>
    <recommendedName>
        <fullName evidence="1">ATP-dependent DNA helicase</fullName>
        <ecNumber evidence="1">5.6.2.3</ecNumber>
    </recommendedName>
</protein>
<dbReference type="GO" id="GO:0016787">
    <property type="term" value="F:hydrolase activity"/>
    <property type="evidence" value="ECO:0007669"/>
    <property type="project" value="UniProtKB-KW"/>
</dbReference>
<keyword evidence="1" id="KW-0227">DNA damage</keyword>
<evidence type="ECO:0000256" key="2">
    <source>
        <dbReference type="SAM" id="MobiDB-lite"/>
    </source>
</evidence>
<dbReference type="Proteomes" id="UP000475862">
    <property type="component" value="Unassembled WGS sequence"/>
</dbReference>
<dbReference type="Pfam" id="PF14214">
    <property type="entry name" value="Helitron_like_N"/>
    <property type="match status" value="1"/>
</dbReference>
<feature type="region of interest" description="Disordered" evidence="2">
    <location>
        <begin position="1"/>
        <end position="27"/>
    </location>
</feature>
<dbReference type="EMBL" id="VYZN01001262">
    <property type="protein sequence ID" value="KAE9522377.1"/>
    <property type="molecule type" value="Genomic_DNA"/>
</dbReference>
<dbReference type="GO" id="GO:0006281">
    <property type="term" value="P:DNA repair"/>
    <property type="evidence" value="ECO:0007669"/>
    <property type="project" value="UniProtKB-KW"/>
</dbReference>
<dbReference type="InterPro" id="IPR049163">
    <property type="entry name" value="Pif1-like_2B_dom"/>
</dbReference>
<feature type="domain" description="DNA helicase Pif1-like 2B" evidence="5">
    <location>
        <begin position="1119"/>
        <end position="1162"/>
    </location>
</feature>
<dbReference type="GO" id="GO:0000723">
    <property type="term" value="P:telomere maintenance"/>
    <property type="evidence" value="ECO:0007669"/>
    <property type="project" value="InterPro"/>
</dbReference>
<evidence type="ECO:0000259" key="3">
    <source>
        <dbReference type="Pfam" id="PF05970"/>
    </source>
</evidence>
<organism evidence="6 7">
    <name type="scientific">Aphis glycines</name>
    <name type="common">Soybean aphid</name>
    <dbReference type="NCBI Taxonomy" id="307491"/>
    <lineage>
        <taxon>Eukaryota</taxon>
        <taxon>Metazoa</taxon>
        <taxon>Ecdysozoa</taxon>
        <taxon>Arthropoda</taxon>
        <taxon>Hexapoda</taxon>
        <taxon>Insecta</taxon>
        <taxon>Pterygota</taxon>
        <taxon>Neoptera</taxon>
        <taxon>Paraneoptera</taxon>
        <taxon>Hemiptera</taxon>
        <taxon>Sternorrhyncha</taxon>
        <taxon>Aphidomorpha</taxon>
        <taxon>Aphidoidea</taxon>
        <taxon>Aphididae</taxon>
        <taxon>Aphidini</taxon>
        <taxon>Aphis</taxon>
        <taxon>Aphis</taxon>
    </lineage>
</organism>
<keyword evidence="1" id="KW-0378">Hydrolase</keyword>
<comment type="catalytic activity">
    <reaction evidence="1">
        <text>ATP + H2O = ADP + phosphate + H(+)</text>
        <dbReference type="Rhea" id="RHEA:13065"/>
        <dbReference type="ChEBI" id="CHEBI:15377"/>
        <dbReference type="ChEBI" id="CHEBI:15378"/>
        <dbReference type="ChEBI" id="CHEBI:30616"/>
        <dbReference type="ChEBI" id="CHEBI:43474"/>
        <dbReference type="ChEBI" id="CHEBI:456216"/>
        <dbReference type="EC" id="5.6.2.3"/>
    </reaction>
</comment>
<comment type="cofactor">
    <cofactor evidence="1">
        <name>Mg(2+)</name>
        <dbReference type="ChEBI" id="CHEBI:18420"/>
    </cofactor>
</comment>
<dbReference type="Pfam" id="PF05970">
    <property type="entry name" value="PIF1"/>
    <property type="match status" value="1"/>
</dbReference>
<keyword evidence="1" id="KW-0234">DNA repair</keyword>